<protein>
    <submittedName>
        <fullName evidence="5">SDR family oxidoreductase</fullName>
    </submittedName>
</protein>
<dbReference type="PANTHER" id="PTHR44196">
    <property type="entry name" value="DEHYDROGENASE/REDUCTASE SDR FAMILY MEMBER 7B"/>
    <property type="match status" value="1"/>
</dbReference>
<dbReference type="GO" id="GO:0016491">
    <property type="term" value="F:oxidoreductase activity"/>
    <property type="evidence" value="ECO:0007669"/>
    <property type="project" value="UniProtKB-KW"/>
</dbReference>
<dbReference type="NCBIfam" id="NF005878">
    <property type="entry name" value="PRK07825.1"/>
    <property type="match status" value="1"/>
</dbReference>
<evidence type="ECO:0000256" key="1">
    <source>
        <dbReference type="ARBA" id="ARBA00006484"/>
    </source>
</evidence>
<dbReference type="SMART" id="SM00822">
    <property type="entry name" value="PKS_KR"/>
    <property type="match status" value="1"/>
</dbReference>
<dbReference type="Proteomes" id="UP001152755">
    <property type="component" value="Unassembled WGS sequence"/>
</dbReference>
<dbReference type="SUPFAM" id="SSF51735">
    <property type="entry name" value="NAD(P)-binding Rossmann-fold domains"/>
    <property type="match status" value="1"/>
</dbReference>
<evidence type="ECO:0000313" key="6">
    <source>
        <dbReference type="Proteomes" id="UP001152755"/>
    </source>
</evidence>
<keyword evidence="6" id="KW-1185">Reference proteome</keyword>
<evidence type="ECO:0000313" key="5">
    <source>
        <dbReference type="EMBL" id="MDG3015310.1"/>
    </source>
</evidence>
<dbReference type="InterPro" id="IPR036291">
    <property type="entry name" value="NAD(P)-bd_dom_sf"/>
</dbReference>
<dbReference type="CDD" id="cd05233">
    <property type="entry name" value="SDR_c"/>
    <property type="match status" value="1"/>
</dbReference>
<evidence type="ECO:0000259" key="4">
    <source>
        <dbReference type="SMART" id="SM00822"/>
    </source>
</evidence>
<dbReference type="InterPro" id="IPR002347">
    <property type="entry name" value="SDR_fam"/>
</dbReference>
<sequence length="283" mass="29559">MRLRKRAIDGLVIAVTGGARGIGREIAAHLAAAGGQVAIGDRDGAAEAASELPGTAAGFDLDVTDTESFRTFLGAVETRFGTIDVLVNNAGVMWVGPFDEEPESATDRMLAVNLHGVIRGVRLTAPVMRARGRGQIVTIASAAARVAPPGESTYAATKHGVLGYLTGVREELRGSGVLLSAILPGVVDTELAVGTDTGTVRLLQPADVARAVVDVIERPRFEVTLPGYVGPLIRVVNLLPQVLRDPLVRRMVPDQVAAVSGSSVRTSYESQALSANHDRGAQS</sequence>
<accession>A0A9X4M1L3</accession>
<dbReference type="EMBL" id="JANRHA010000007">
    <property type="protein sequence ID" value="MDG3015310.1"/>
    <property type="molecule type" value="Genomic_DNA"/>
</dbReference>
<organism evidence="5 6">
    <name type="scientific">Speluncibacter jeojiensis</name>
    <dbReference type="NCBI Taxonomy" id="2710754"/>
    <lineage>
        <taxon>Bacteria</taxon>
        <taxon>Bacillati</taxon>
        <taxon>Actinomycetota</taxon>
        <taxon>Actinomycetes</taxon>
        <taxon>Mycobacteriales</taxon>
        <taxon>Speluncibacteraceae</taxon>
        <taxon>Speluncibacter</taxon>
    </lineage>
</organism>
<dbReference type="InterPro" id="IPR020904">
    <property type="entry name" value="Sc_DH/Rdtase_CS"/>
</dbReference>
<evidence type="ECO:0000256" key="3">
    <source>
        <dbReference type="RuleBase" id="RU000363"/>
    </source>
</evidence>
<proteinExistence type="inferred from homology"/>
<dbReference type="PRINTS" id="PR00081">
    <property type="entry name" value="GDHRDH"/>
</dbReference>
<dbReference type="PANTHER" id="PTHR44196:SF1">
    <property type="entry name" value="DEHYDROGENASE_REDUCTASE SDR FAMILY MEMBER 7B"/>
    <property type="match status" value="1"/>
</dbReference>
<dbReference type="PRINTS" id="PR00080">
    <property type="entry name" value="SDRFAMILY"/>
</dbReference>
<dbReference type="Pfam" id="PF00106">
    <property type="entry name" value="adh_short"/>
    <property type="match status" value="1"/>
</dbReference>
<dbReference type="InterPro" id="IPR057326">
    <property type="entry name" value="KR_dom"/>
</dbReference>
<feature type="domain" description="Ketoreductase" evidence="4">
    <location>
        <begin position="11"/>
        <end position="190"/>
    </location>
</feature>
<name>A0A9X4M1L3_9ACTN</name>
<evidence type="ECO:0000256" key="2">
    <source>
        <dbReference type="ARBA" id="ARBA00023002"/>
    </source>
</evidence>
<keyword evidence="2" id="KW-0560">Oxidoreductase</keyword>
<gene>
    <name evidence="5" type="ORF">NVS88_12200</name>
</gene>
<reference evidence="5" key="1">
    <citation type="submission" date="2022-08" db="EMBL/GenBank/DDBJ databases">
        <title>Genome analysis of Corynebacteriales strain.</title>
        <authorList>
            <person name="Lee S.D."/>
        </authorList>
    </citation>
    <scope>NUCLEOTIDE SEQUENCE</scope>
    <source>
        <strain evidence="5">D3-21</strain>
    </source>
</reference>
<dbReference type="AlphaFoldDB" id="A0A9X4M1L3"/>
<dbReference type="RefSeq" id="WP_332520014.1">
    <property type="nucleotide sequence ID" value="NZ_JANRHA010000007.1"/>
</dbReference>
<comment type="similarity">
    <text evidence="1 3">Belongs to the short-chain dehydrogenases/reductases (SDR) family.</text>
</comment>
<dbReference type="Gene3D" id="3.40.50.720">
    <property type="entry name" value="NAD(P)-binding Rossmann-like Domain"/>
    <property type="match status" value="1"/>
</dbReference>
<comment type="caution">
    <text evidence="5">The sequence shown here is derived from an EMBL/GenBank/DDBJ whole genome shotgun (WGS) entry which is preliminary data.</text>
</comment>
<dbReference type="GO" id="GO:0016020">
    <property type="term" value="C:membrane"/>
    <property type="evidence" value="ECO:0007669"/>
    <property type="project" value="TreeGrafter"/>
</dbReference>
<dbReference type="PROSITE" id="PS00061">
    <property type="entry name" value="ADH_SHORT"/>
    <property type="match status" value="1"/>
</dbReference>